<evidence type="ECO:0000313" key="3">
    <source>
        <dbReference type="EMBL" id="WVW78492.1"/>
    </source>
</evidence>
<dbReference type="Proteomes" id="UP000092730">
    <property type="component" value="Chromosome 1"/>
</dbReference>
<dbReference type="GeneID" id="30208221"/>
<accession>A0A1B9G532</accession>
<sequence length="179" mass="20383">MDQPALLLCMCTCSKLAILGKTILPRNLVIKPDLRLDGRNPKKVRRRKRHPEDELESDPEPEVKIQLIEQVKFLTIHLHKDSLCKSTNKEYPNVTQLLLIFRPSSIPYHQSRLQACFGKSKDCFHLRNVQPKRLIIDDFTIGLSGFDCAGVPLSLYGKVEELILRCGPIPVNNLSMAKL</sequence>
<dbReference type="EMBL" id="CP144541">
    <property type="protein sequence ID" value="WVW78492.1"/>
    <property type="molecule type" value="Genomic_DNA"/>
</dbReference>
<organism evidence="2">
    <name type="scientific">Kwoniella bestiolae CBS 10118</name>
    <dbReference type="NCBI Taxonomy" id="1296100"/>
    <lineage>
        <taxon>Eukaryota</taxon>
        <taxon>Fungi</taxon>
        <taxon>Dikarya</taxon>
        <taxon>Basidiomycota</taxon>
        <taxon>Agaricomycotina</taxon>
        <taxon>Tremellomycetes</taxon>
        <taxon>Tremellales</taxon>
        <taxon>Cryptococcaceae</taxon>
        <taxon>Kwoniella</taxon>
    </lineage>
</organism>
<dbReference type="KEGG" id="kbi:30208221"/>
<evidence type="ECO:0000256" key="1">
    <source>
        <dbReference type="SAM" id="MobiDB-lite"/>
    </source>
</evidence>
<feature type="region of interest" description="Disordered" evidence="1">
    <location>
        <begin position="41"/>
        <end position="60"/>
    </location>
</feature>
<reference evidence="3" key="2">
    <citation type="submission" date="2013-07" db="EMBL/GenBank/DDBJ databases">
        <authorList>
            <consortium name="The Broad Institute Genome Sequencing Platform"/>
            <person name="Cuomo C."/>
            <person name="Litvintseva A."/>
            <person name="Chen Y."/>
            <person name="Heitman J."/>
            <person name="Sun S."/>
            <person name="Springer D."/>
            <person name="Dromer F."/>
            <person name="Young S.K."/>
            <person name="Zeng Q."/>
            <person name="Gargeya S."/>
            <person name="Fitzgerald M."/>
            <person name="Abouelleil A."/>
            <person name="Alvarado L."/>
            <person name="Berlin A.M."/>
            <person name="Chapman S.B."/>
            <person name="Dewar J."/>
            <person name="Goldberg J."/>
            <person name="Griggs A."/>
            <person name="Gujja S."/>
            <person name="Hansen M."/>
            <person name="Howarth C."/>
            <person name="Imamovic A."/>
            <person name="Larimer J."/>
            <person name="McCowan C."/>
            <person name="Murphy C."/>
            <person name="Pearson M."/>
            <person name="Priest M."/>
            <person name="Roberts A."/>
            <person name="Saif S."/>
            <person name="Shea T."/>
            <person name="Sykes S."/>
            <person name="Wortman J."/>
            <person name="Nusbaum C."/>
            <person name="Birren B."/>
        </authorList>
    </citation>
    <scope>NUCLEOTIDE SEQUENCE</scope>
    <source>
        <strain evidence="3">CBS 10118</strain>
    </source>
</reference>
<evidence type="ECO:0000313" key="4">
    <source>
        <dbReference type="Proteomes" id="UP000092730"/>
    </source>
</evidence>
<name>A0A1B9G532_9TREE</name>
<keyword evidence="4" id="KW-1185">Reference proteome</keyword>
<dbReference type="RefSeq" id="XP_019047214.1">
    <property type="nucleotide sequence ID" value="XM_019190466.1"/>
</dbReference>
<reference evidence="3" key="4">
    <citation type="submission" date="2024-02" db="EMBL/GenBank/DDBJ databases">
        <title>Comparative genomics of Cryptococcus and Kwoniella reveals pathogenesis evolution and contrasting modes of karyotype evolution via chromosome fusion or intercentromeric recombination.</title>
        <authorList>
            <person name="Coelho M.A."/>
            <person name="David-Palma M."/>
            <person name="Shea T."/>
            <person name="Bowers K."/>
            <person name="McGinley-Smith S."/>
            <person name="Mohammad A.W."/>
            <person name="Gnirke A."/>
            <person name="Yurkov A.M."/>
            <person name="Nowrousian M."/>
            <person name="Sun S."/>
            <person name="Cuomo C.A."/>
            <person name="Heitman J."/>
        </authorList>
    </citation>
    <scope>NUCLEOTIDE SEQUENCE</scope>
    <source>
        <strain evidence="3">CBS 10118</strain>
    </source>
</reference>
<dbReference type="VEuPathDB" id="FungiDB:I302_03822"/>
<evidence type="ECO:0000313" key="2">
    <source>
        <dbReference type="EMBL" id="OCF26144.1"/>
    </source>
</evidence>
<reference evidence="2" key="1">
    <citation type="submission" date="2013-07" db="EMBL/GenBank/DDBJ databases">
        <title>The Genome Sequence of Cryptococcus bestiolae CBS10118.</title>
        <authorList>
            <consortium name="The Broad Institute Genome Sequencing Platform"/>
            <person name="Cuomo C."/>
            <person name="Litvintseva A."/>
            <person name="Chen Y."/>
            <person name="Heitman J."/>
            <person name="Sun S."/>
            <person name="Springer D."/>
            <person name="Dromer F."/>
            <person name="Young S.K."/>
            <person name="Zeng Q."/>
            <person name="Gargeya S."/>
            <person name="Fitzgerald M."/>
            <person name="Abouelleil A."/>
            <person name="Alvarado L."/>
            <person name="Berlin A.M."/>
            <person name="Chapman S.B."/>
            <person name="Dewar J."/>
            <person name="Goldberg J."/>
            <person name="Griggs A."/>
            <person name="Gujja S."/>
            <person name="Hansen M."/>
            <person name="Howarth C."/>
            <person name="Imamovic A."/>
            <person name="Larimer J."/>
            <person name="McCowan C."/>
            <person name="Murphy C."/>
            <person name="Pearson M."/>
            <person name="Priest M."/>
            <person name="Roberts A."/>
            <person name="Saif S."/>
            <person name="Shea T."/>
            <person name="Sykes S."/>
            <person name="Wortman J."/>
            <person name="Nusbaum C."/>
            <person name="Birren B."/>
        </authorList>
    </citation>
    <scope>NUCLEOTIDE SEQUENCE [LARGE SCALE GENOMIC DNA]</scope>
    <source>
        <strain evidence="2">CBS 10118</strain>
    </source>
</reference>
<proteinExistence type="predicted"/>
<dbReference type="AlphaFoldDB" id="A0A1B9G532"/>
<dbReference type="OrthoDB" id="2566159at2759"/>
<dbReference type="EMBL" id="KI894020">
    <property type="protein sequence ID" value="OCF26144.1"/>
    <property type="molecule type" value="Genomic_DNA"/>
</dbReference>
<reference evidence="2" key="3">
    <citation type="submission" date="2014-01" db="EMBL/GenBank/DDBJ databases">
        <title>Evolution of pathogenesis and genome organization in the Tremellales.</title>
        <authorList>
            <person name="Cuomo C."/>
            <person name="Litvintseva A."/>
            <person name="Heitman J."/>
            <person name="Chen Y."/>
            <person name="Sun S."/>
            <person name="Springer D."/>
            <person name="Dromer F."/>
            <person name="Young S."/>
            <person name="Zeng Q."/>
            <person name="Chapman S."/>
            <person name="Gujja S."/>
            <person name="Saif S."/>
            <person name="Birren B."/>
        </authorList>
    </citation>
    <scope>NUCLEOTIDE SEQUENCE</scope>
    <source>
        <strain evidence="2">CBS 10118</strain>
    </source>
</reference>
<gene>
    <name evidence="2" type="ORF">I302_03822</name>
    <name evidence="3" type="ORF">I302_100447</name>
</gene>
<protein>
    <submittedName>
        <fullName evidence="2">Uncharacterized protein</fullName>
    </submittedName>
</protein>